<proteinExistence type="predicted"/>
<name>A0ABP0QKT8_9DINO</name>
<keyword evidence="4" id="KW-1185">Reference proteome</keyword>
<feature type="non-terminal residue" evidence="3">
    <location>
        <position position="1"/>
    </location>
</feature>
<protein>
    <submittedName>
        <fullName evidence="3">Uncharacterized protein</fullName>
    </submittedName>
</protein>
<evidence type="ECO:0000313" key="4">
    <source>
        <dbReference type="Proteomes" id="UP001642484"/>
    </source>
</evidence>
<feature type="region of interest" description="Disordered" evidence="1">
    <location>
        <begin position="1"/>
        <end position="26"/>
    </location>
</feature>
<dbReference type="Proteomes" id="UP001642484">
    <property type="component" value="Unassembled WGS sequence"/>
</dbReference>
<dbReference type="EMBL" id="CAXAMN010024580">
    <property type="protein sequence ID" value="CAK9087756.1"/>
    <property type="molecule type" value="Genomic_DNA"/>
</dbReference>
<evidence type="ECO:0000256" key="1">
    <source>
        <dbReference type="SAM" id="MobiDB-lite"/>
    </source>
</evidence>
<evidence type="ECO:0000313" key="3">
    <source>
        <dbReference type="EMBL" id="CAK9087756.1"/>
    </source>
</evidence>
<gene>
    <name evidence="2" type="ORF">CCMP2556_LOCUS42309</name>
    <name evidence="3" type="ORF">CCMP2556_LOCUS42391</name>
</gene>
<accession>A0ABP0QKT8</accession>
<organism evidence="3 4">
    <name type="scientific">Durusdinium trenchii</name>
    <dbReference type="NCBI Taxonomy" id="1381693"/>
    <lineage>
        <taxon>Eukaryota</taxon>
        <taxon>Sar</taxon>
        <taxon>Alveolata</taxon>
        <taxon>Dinophyceae</taxon>
        <taxon>Suessiales</taxon>
        <taxon>Symbiodiniaceae</taxon>
        <taxon>Durusdinium</taxon>
    </lineage>
</organism>
<dbReference type="EMBL" id="CAXAMN010024546">
    <property type="protein sequence ID" value="CAK9087518.1"/>
    <property type="molecule type" value="Genomic_DNA"/>
</dbReference>
<evidence type="ECO:0000313" key="2">
    <source>
        <dbReference type="EMBL" id="CAK9087518.1"/>
    </source>
</evidence>
<sequence length="74" mass="8373">AAPNEKSKENEPGGEETGLKDTKDAVVPKKKAYAPTPYGIAKIEFFAKWNDSEERAEVIRSMPYAEAKKRRYLK</sequence>
<reference evidence="3 4" key="1">
    <citation type="submission" date="2024-02" db="EMBL/GenBank/DDBJ databases">
        <authorList>
            <person name="Chen Y."/>
            <person name="Shah S."/>
            <person name="Dougan E. K."/>
            <person name="Thang M."/>
            <person name="Chan C."/>
        </authorList>
    </citation>
    <scope>NUCLEOTIDE SEQUENCE [LARGE SCALE GENOMIC DNA]</scope>
</reference>
<comment type="caution">
    <text evidence="3">The sequence shown here is derived from an EMBL/GenBank/DDBJ whole genome shotgun (WGS) entry which is preliminary data.</text>
</comment>